<keyword evidence="7 11" id="KW-0378">Hydrolase</keyword>
<evidence type="ECO:0000313" key="13">
    <source>
        <dbReference type="EMBL" id="KAJ7607233.1"/>
    </source>
</evidence>
<dbReference type="SUPFAM" id="SSF52743">
    <property type="entry name" value="Subtilisin-like"/>
    <property type="match status" value="1"/>
</dbReference>
<keyword evidence="6 11" id="KW-0479">Metal-binding</keyword>
<feature type="binding site" evidence="11">
    <location>
        <position position="577"/>
    </location>
    <ligand>
        <name>Ca(2+)</name>
        <dbReference type="ChEBI" id="CHEBI:29108"/>
    </ligand>
</feature>
<evidence type="ECO:0000313" key="15">
    <source>
        <dbReference type="Proteomes" id="UP001221142"/>
    </source>
</evidence>
<dbReference type="GO" id="GO:0046872">
    <property type="term" value="F:metal ion binding"/>
    <property type="evidence" value="ECO:0007669"/>
    <property type="project" value="UniProtKB-UniRule"/>
</dbReference>
<dbReference type="GO" id="GO:0004252">
    <property type="term" value="F:serine-type endopeptidase activity"/>
    <property type="evidence" value="ECO:0007669"/>
    <property type="project" value="UniProtKB-UniRule"/>
</dbReference>
<dbReference type="GO" id="GO:0005576">
    <property type="term" value="C:extracellular region"/>
    <property type="evidence" value="ECO:0007669"/>
    <property type="project" value="UniProtKB-SubCell"/>
</dbReference>
<dbReference type="EC" id="3.4.14.10" evidence="4"/>
<comment type="subcellular location">
    <subcellularLocation>
        <location evidence="3">Secreted</location>
        <location evidence="3">Extracellular space</location>
    </subcellularLocation>
</comment>
<dbReference type="AlphaFoldDB" id="A0AAD7FID2"/>
<dbReference type="PROSITE" id="PS51695">
    <property type="entry name" value="SEDOLISIN"/>
    <property type="match status" value="1"/>
</dbReference>
<dbReference type="InterPro" id="IPR015366">
    <property type="entry name" value="S53_propep"/>
</dbReference>
<evidence type="ECO:0000256" key="5">
    <source>
        <dbReference type="ARBA" id="ARBA00022670"/>
    </source>
</evidence>
<feature type="active site" description="Charge relay system" evidence="11">
    <location>
        <position position="536"/>
    </location>
</feature>
<feature type="binding site" evidence="11">
    <location>
        <position position="578"/>
    </location>
    <ligand>
        <name>Ca(2+)</name>
        <dbReference type="ChEBI" id="CHEBI:29108"/>
    </ligand>
</feature>
<feature type="binding site" evidence="11">
    <location>
        <position position="602"/>
    </location>
    <ligand>
        <name>Ca(2+)</name>
        <dbReference type="ChEBI" id="CHEBI:29108"/>
    </ligand>
</feature>
<keyword evidence="10" id="KW-0865">Zymogen</keyword>
<dbReference type="Proteomes" id="UP001221142">
    <property type="component" value="Unassembled WGS sequence"/>
</dbReference>
<dbReference type="Pfam" id="PF00082">
    <property type="entry name" value="Peptidase_S8"/>
    <property type="match status" value="1"/>
</dbReference>
<dbReference type="InterPro" id="IPR036852">
    <property type="entry name" value="Peptidase_S8/S53_dom_sf"/>
</dbReference>
<evidence type="ECO:0000256" key="7">
    <source>
        <dbReference type="ARBA" id="ARBA00022801"/>
    </source>
</evidence>
<feature type="domain" description="Peptidase S53" evidence="12">
    <location>
        <begin position="236"/>
        <end position="622"/>
    </location>
</feature>
<keyword evidence="9 11" id="KW-0106">Calcium</keyword>
<evidence type="ECO:0000256" key="6">
    <source>
        <dbReference type="ARBA" id="ARBA00022723"/>
    </source>
</evidence>
<dbReference type="InterPro" id="IPR030400">
    <property type="entry name" value="Sedolisin_dom"/>
</dbReference>
<evidence type="ECO:0000256" key="4">
    <source>
        <dbReference type="ARBA" id="ARBA00012462"/>
    </source>
</evidence>
<dbReference type="GO" id="GO:0006508">
    <property type="term" value="P:proteolysis"/>
    <property type="evidence" value="ECO:0007669"/>
    <property type="project" value="UniProtKB-KW"/>
</dbReference>
<evidence type="ECO:0000256" key="8">
    <source>
        <dbReference type="ARBA" id="ARBA00022825"/>
    </source>
</evidence>
<comment type="caution">
    <text evidence="14">The sequence shown here is derived from an EMBL/GenBank/DDBJ whole genome shotgun (WGS) entry which is preliminary data.</text>
</comment>
<evidence type="ECO:0000259" key="12">
    <source>
        <dbReference type="PROSITE" id="PS51695"/>
    </source>
</evidence>
<dbReference type="InterPro" id="IPR050819">
    <property type="entry name" value="Tripeptidyl-peptidase_I"/>
</dbReference>
<comment type="cofactor">
    <cofactor evidence="11">
        <name>Ca(2+)</name>
        <dbReference type="ChEBI" id="CHEBI:29108"/>
    </cofactor>
    <text evidence="11">Binds 1 Ca(2+) ion per subunit.</text>
</comment>
<comment type="catalytic activity">
    <reaction evidence="1">
        <text>Release of an N-terminal tripeptide from a polypeptide.</text>
        <dbReference type="EC" id="3.4.14.10"/>
    </reaction>
</comment>
<organism evidence="14 15">
    <name type="scientific">Roridomyces roridus</name>
    <dbReference type="NCBI Taxonomy" id="1738132"/>
    <lineage>
        <taxon>Eukaryota</taxon>
        <taxon>Fungi</taxon>
        <taxon>Dikarya</taxon>
        <taxon>Basidiomycota</taxon>
        <taxon>Agaricomycotina</taxon>
        <taxon>Agaricomycetes</taxon>
        <taxon>Agaricomycetidae</taxon>
        <taxon>Agaricales</taxon>
        <taxon>Marasmiineae</taxon>
        <taxon>Mycenaceae</taxon>
        <taxon>Roridomyces</taxon>
    </lineage>
</organism>
<evidence type="ECO:0000256" key="2">
    <source>
        <dbReference type="ARBA" id="ARBA00002451"/>
    </source>
</evidence>
<dbReference type="EMBL" id="JARKIF010000051">
    <property type="protein sequence ID" value="KAJ7607233.1"/>
    <property type="molecule type" value="Genomic_DNA"/>
</dbReference>
<comment type="function">
    <text evidence="2">Secreted tripeptidyl-peptidase which degrades proteins at acidic pHs and is involved in virulence.</text>
</comment>
<proteinExistence type="predicted"/>
<dbReference type="EMBL" id="JARKIF010000016">
    <property type="protein sequence ID" value="KAJ7621494.1"/>
    <property type="molecule type" value="Genomic_DNA"/>
</dbReference>
<reference evidence="14" key="1">
    <citation type="submission" date="2023-03" db="EMBL/GenBank/DDBJ databases">
        <title>Massive genome expansion in bonnet fungi (Mycena s.s.) driven by repeated elements and novel gene families across ecological guilds.</title>
        <authorList>
            <consortium name="Lawrence Berkeley National Laboratory"/>
            <person name="Harder C.B."/>
            <person name="Miyauchi S."/>
            <person name="Viragh M."/>
            <person name="Kuo A."/>
            <person name="Thoen E."/>
            <person name="Andreopoulos B."/>
            <person name="Lu D."/>
            <person name="Skrede I."/>
            <person name="Drula E."/>
            <person name="Henrissat B."/>
            <person name="Morin E."/>
            <person name="Kohler A."/>
            <person name="Barry K."/>
            <person name="LaButti K."/>
            <person name="Morin E."/>
            <person name="Salamov A."/>
            <person name="Lipzen A."/>
            <person name="Mereny Z."/>
            <person name="Hegedus B."/>
            <person name="Baldrian P."/>
            <person name="Stursova M."/>
            <person name="Weitz H."/>
            <person name="Taylor A."/>
            <person name="Grigoriev I.V."/>
            <person name="Nagy L.G."/>
            <person name="Martin F."/>
            <person name="Kauserud H."/>
        </authorList>
    </citation>
    <scope>NUCLEOTIDE SEQUENCE</scope>
    <source>
        <strain evidence="14">9284</strain>
    </source>
</reference>
<dbReference type="CDD" id="cd04056">
    <property type="entry name" value="Peptidases_S53"/>
    <property type="match status" value="1"/>
</dbReference>
<protein>
    <recommendedName>
        <fullName evidence="4">tripeptidyl-peptidase II</fullName>
        <ecNumber evidence="4">3.4.14.10</ecNumber>
    </recommendedName>
</protein>
<evidence type="ECO:0000256" key="11">
    <source>
        <dbReference type="PROSITE-ProRule" id="PRU01032"/>
    </source>
</evidence>
<dbReference type="Pfam" id="PF09286">
    <property type="entry name" value="Pro-kuma_activ"/>
    <property type="match status" value="1"/>
</dbReference>
<evidence type="ECO:0000256" key="9">
    <source>
        <dbReference type="ARBA" id="ARBA00022837"/>
    </source>
</evidence>
<evidence type="ECO:0000256" key="1">
    <source>
        <dbReference type="ARBA" id="ARBA00001910"/>
    </source>
</evidence>
<dbReference type="CDD" id="cd11377">
    <property type="entry name" value="Pro-peptidase_S53"/>
    <property type="match status" value="1"/>
</dbReference>
<feature type="active site" description="Charge relay system" evidence="11">
    <location>
        <position position="341"/>
    </location>
</feature>
<feature type="binding site" evidence="11">
    <location>
        <position position="600"/>
    </location>
    <ligand>
        <name>Ca(2+)</name>
        <dbReference type="ChEBI" id="CHEBI:29108"/>
    </ligand>
</feature>
<dbReference type="SUPFAM" id="SSF54897">
    <property type="entry name" value="Protease propeptides/inhibitors"/>
    <property type="match status" value="1"/>
</dbReference>
<keyword evidence="8 11" id="KW-0720">Serine protease</keyword>
<feature type="active site" description="Charge relay system" evidence="11">
    <location>
        <position position="337"/>
    </location>
</feature>
<dbReference type="Gene3D" id="3.40.50.200">
    <property type="entry name" value="Peptidase S8/S53 domain"/>
    <property type="match status" value="1"/>
</dbReference>
<dbReference type="SMART" id="SM00944">
    <property type="entry name" value="Pro-kuma_activ"/>
    <property type="match status" value="1"/>
</dbReference>
<dbReference type="GO" id="GO:0008240">
    <property type="term" value="F:tripeptidyl-peptidase activity"/>
    <property type="evidence" value="ECO:0007669"/>
    <property type="project" value="UniProtKB-EC"/>
</dbReference>
<keyword evidence="15" id="KW-1185">Reference proteome</keyword>
<keyword evidence="5 11" id="KW-0645">Protease</keyword>
<accession>A0AAD7FID2</accession>
<name>A0AAD7FID2_9AGAR</name>
<gene>
    <name evidence="14" type="ORF">FB45DRAFT_754210</name>
    <name evidence="13" type="ORF">FB45DRAFT_764415</name>
</gene>
<evidence type="ECO:0000256" key="3">
    <source>
        <dbReference type="ARBA" id="ARBA00004239"/>
    </source>
</evidence>
<dbReference type="PANTHER" id="PTHR14218:SF15">
    <property type="entry name" value="TRIPEPTIDYL-PEPTIDASE 1"/>
    <property type="match status" value="1"/>
</dbReference>
<evidence type="ECO:0000313" key="14">
    <source>
        <dbReference type="EMBL" id="KAJ7621494.1"/>
    </source>
</evidence>
<sequence>MPCCTGLASTHAERFYSAQHAIPENFILMPLSNLLHILALIASVSGLTLHESRAVAPAGFVRRGAAPESEQLTLRLALTAKNITGLEETMRSISTPGTAVFRQWLSTEEIKSFVEPSSETLAAFNRFATANALNATSISPHNDWVSLTLPVSQANKLFGTRYEKYSHRALAHPITRTLSISLPPELVGHVEVIYPSTNFFASADSPLSAVHPAGLQQRWTPAQPAASCNTSDPNGAITPSCLQELYGIPKTPTRFRTKNNRLLVTGFQGTSLRQNPFRYLSPFTLPSCTELVFAQDFLEKFRPDMPRDTGVDLIRLGDGSFGTNSTNSSAFDVFLLEADLDIQYSVGLATGIPVDFLALGGGELQTQFMDMISFLEGLDDPPSVISTSFAFNEIEVGDALAKKLCNGFMSLGARGISVIFAAGDGGVRGNHDNSTQCDLTTFIPVFPSSCPWVTAVGGTQGFSPEIAVNLTSGGFSNIFPRPWYQDSAVESFLSTIPQDFPGTFNRTGRGYPDVAVQGNNFAFISQKLNSKIGGTSLSAPTFASIIALVNDRLISAGKERLGFLNPWLYKNQVSFTDITAGRNPGFLCPASSVAFEAVKGWDALTGIGTPVFNKLVHDAFDACDY</sequence>
<dbReference type="InterPro" id="IPR000209">
    <property type="entry name" value="Peptidase_S8/S53_dom"/>
</dbReference>
<evidence type="ECO:0000256" key="10">
    <source>
        <dbReference type="ARBA" id="ARBA00023145"/>
    </source>
</evidence>
<dbReference type="PANTHER" id="PTHR14218">
    <property type="entry name" value="PROTEASE S8 TRIPEPTIDYL PEPTIDASE I CLN2"/>
    <property type="match status" value="1"/>
</dbReference>